<proteinExistence type="predicted"/>
<dbReference type="InParanoid" id="A0A409XMG1"/>
<accession>A0A409XMG1</accession>
<evidence type="ECO:0000313" key="2">
    <source>
        <dbReference type="EMBL" id="PPQ91979.1"/>
    </source>
</evidence>
<feature type="region of interest" description="Disordered" evidence="1">
    <location>
        <begin position="126"/>
        <end position="159"/>
    </location>
</feature>
<dbReference type="EMBL" id="NHYD01001195">
    <property type="protein sequence ID" value="PPQ91979.1"/>
    <property type="molecule type" value="Genomic_DNA"/>
</dbReference>
<sequence length="213" mass="22156">MIFGGDLGLGVPPAPALPVRLGVVGGESDESGGGQEEEQEDGMSAGGGDGGVESSSFGFDGFADSGSQLVDGQFPSLNTNTNTNTKSFIDEVYPQDINKSQFDMFSTSISASRIVDIKPPPSLLKAADITSSSDSSSRVVGKRKLASSTPSRTSDTSEGELNTSFMSWIARRIIPFPCVGAQGCCYACETANVVGHHPTACACALALGDRYRR</sequence>
<reference evidence="2 3" key="1">
    <citation type="journal article" date="2018" name="Evol. Lett.">
        <title>Horizontal gene cluster transfer increased hallucinogenic mushroom diversity.</title>
        <authorList>
            <person name="Reynolds H.T."/>
            <person name="Vijayakumar V."/>
            <person name="Gluck-Thaler E."/>
            <person name="Korotkin H.B."/>
            <person name="Matheny P.B."/>
            <person name="Slot J.C."/>
        </authorList>
    </citation>
    <scope>NUCLEOTIDE SEQUENCE [LARGE SCALE GENOMIC DNA]</scope>
    <source>
        <strain evidence="2 3">2631</strain>
    </source>
</reference>
<feature type="compositionally biased region" description="Polar residues" evidence="1">
    <location>
        <begin position="146"/>
        <end position="159"/>
    </location>
</feature>
<evidence type="ECO:0000256" key="1">
    <source>
        <dbReference type="SAM" id="MobiDB-lite"/>
    </source>
</evidence>
<feature type="compositionally biased region" description="Acidic residues" evidence="1">
    <location>
        <begin position="27"/>
        <end position="41"/>
    </location>
</feature>
<keyword evidence="3" id="KW-1185">Reference proteome</keyword>
<dbReference type="Proteomes" id="UP000283269">
    <property type="component" value="Unassembled WGS sequence"/>
</dbReference>
<organism evidence="2 3">
    <name type="scientific">Psilocybe cyanescens</name>
    <dbReference type="NCBI Taxonomy" id="93625"/>
    <lineage>
        <taxon>Eukaryota</taxon>
        <taxon>Fungi</taxon>
        <taxon>Dikarya</taxon>
        <taxon>Basidiomycota</taxon>
        <taxon>Agaricomycotina</taxon>
        <taxon>Agaricomycetes</taxon>
        <taxon>Agaricomycetidae</taxon>
        <taxon>Agaricales</taxon>
        <taxon>Agaricineae</taxon>
        <taxon>Strophariaceae</taxon>
        <taxon>Psilocybe</taxon>
    </lineage>
</organism>
<protein>
    <submittedName>
        <fullName evidence="2">Uncharacterized protein</fullName>
    </submittedName>
</protein>
<feature type="region of interest" description="Disordered" evidence="1">
    <location>
        <begin position="20"/>
        <end position="58"/>
    </location>
</feature>
<gene>
    <name evidence="2" type="ORF">CVT25_004554</name>
</gene>
<name>A0A409XMG1_PSICY</name>
<comment type="caution">
    <text evidence="2">The sequence shown here is derived from an EMBL/GenBank/DDBJ whole genome shotgun (WGS) entry which is preliminary data.</text>
</comment>
<dbReference type="AlphaFoldDB" id="A0A409XMG1"/>
<evidence type="ECO:0000313" key="3">
    <source>
        <dbReference type="Proteomes" id="UP000283269"/>
    </source>
</evidence>